<reference evidence="2 3" key="1">
    <citation type="submission" date="2018-08" db="EMBL/GenBank/DDBJ databases">
        <title>A genome reference for cultivated species of the human gut microbiota.</title>
        <authorList>
            <person name="Zou Y."/>
            <person name="Xue W."/>
            <person name="Luo G."/>
        </authorList>
    </citation>
    <scope>NUCLEOTIDE SEQUENCE [LARGE SCALE GENOMIC DNA]</scope>
    <source>
        <strain evidence="2 3">AM25-1</strain>
    </source>
</reference>
<gene>
    <name evidence="2" type="ORF">DW663_06885</name>
</gene>
<dbReference type="InterPro" id="IPR036812">
    <property type="entry name" value="NAD(P)_OxRdtase_dom_sf"/>
</dbReference>
<dbReference type="AlphaFoldDB" id="A0A414PVA9"/>
<comment type="caution">
    <text evidence="2">The sequence shown here is derived from an EMBL/GenBank/DDBJ whole genome shotgun (WGS) entry which is preliminary data.</text>
</comment>
<name>A0A414PVA9_FUSMR</name>
<evidence type="ECO:0000313" key="2">
    <source>
        <dbReference type="EMBL" id="RHF72302.1"/>
    </source>
</evidence>
<dbReference type="EMBL" id="QRHL01000009">
    <property type="protein sequence ID" value="RHF72302.1"/>
    <property type="molecule type" value="Genomic_DNA"/>
</dbReference>
<organism evidence="2 3">
    <name type="scientific">Fusobacterium mortiferum</name>
    <dbReference type="NCBI Taxonomy" id="850"/>
    <lineage>
        <taxon>Bacteria</taxon>
        <taxon>Fusobacteriati</taxon>
        <taxon>Fusobacteriota</taxon>
        <taxon>Fusobacteriia</taxon>
        <taxon>Fusobacteriales</taxon>
        <taxon>Fusobacteriaceae</taxon>
        <taxon>Fusobacterium</taxon>
    </lineage>
</organism>
<accession>A0A414PVA9</accession>
<dbReference type="PANTHER" id="PTHR43364:SF1">
    <property type="entry name" value="OXIDOREDUCTASE YDHF"/>
    <property type="match status" value="1"/>
</dbReference>
<dbReference type="Proteomes" id="UP000284676">
    <property type="component" value="Unassembled WGS sequence"/>
</dbReference>
<protein>
    <submittedName>
        <fullName evidence="2">Aldo/keto reductase family oxidoreductase</fullName>
    </submittedName>
</protein>
<dbReference type="GO" id="GO:0005829">
    <property type="term" value="C:cytosol"/>
    <property type="evidence" value="ECO:0007669"/>
    <property type="project" value="TreeGrafter"/>
</dbReference>
<dbReference type="PRINTS" id="PR00069">
    <property type="entry name" value="ALDKETRDTASE"/>
</dbReference>
<sequence length="306" mass="34875">MKTMNLGKSNLKVPRVAIGCMRINSMNIEELAEYIKFCVDNGLNFFDHADIYGRGECERLFGKALKLSGIKREDIVIQSKCGIVPGKMYDFSKEYIIKSVDEILERLDIDYLDILVLHRPDVLVEPEEVAEAFEILHSSGKVRYFGVSNHKPSQIELLKKYLKQDLLVNQLQFSLPFSNMIASGMEVNMLTDGSFDRDGSVLDYCRLHDMTIQAWSPFQYGFFEGVFIGSEKYPELNKNLEELAKKYGITPTGIATAWILRHPAKIQMIAGTTKISRLQEIIDGSKVTLSREEWYKLYLSAGHILP</sequence>
<dbReference type="SUPFAM" id="SSF51430">
    <property type="entry name" value="NAD(P)-linked oxidoreductase"/>
    <property type="match status" value="1"/>
</dbReference>
<dbReference type="InterPro" id="IPR023210">
    <property type="entry name" value="NADP_OxRdtase_dom"/>
</dbReference>
<proteinExistence type="predicted"/>
<dbReference type="Gene3D" id="3.20.20.100">
    <property type="entry name" value="NADP-dependent oxidoreductase domain"/>
    <property type="match status" value="1"/>
</dbReference>
<dbReference type="GO" id="GO:0016491">
    <property type="term" value="F:oxidoreductase activity"/>
    <property type="evidence" value="ECO:0007669"/>
    <property type="project" value="InterPro"/>
</dbReference>
<evidence type="ECO:0000313" key="3">
    <source>
        <dbReference type="Proteomes" id="UP000284676"/>
    </source>
</evidence>
<feature type="domain" description="NADP-dependent oxidoreductase" evidence="1">
    <location>
        <begin position="16"/>
        <end position="295"/>
    </location>
</feature>
<dbReference type="Pfam" id="PF00248">
    <property type="entry name" value="Aldo_ket_red"/>
    <property type="match status" value="1"/>
</dbReference>
<dbReference type="CDD" id="cd19092">
    <property type="entry name" value="AKR_BsYcsN_EcYdhF-like"/>
    <property type="match status" value="1"/>
</dbReference>
<dbReference type="PANTHER" id="PTHR43364">
    <property type="entry name" value="NADH-SPECIFIC METHYLGLYOXAL REDUCTASE-RELATED"/>
    <property type="match status" value="1"/>
</dbReference>
<dbReference type="InterPro" id="IPR050523">
    <property type="entry name" value="AKR_Detox_Biosynth"/>
</dbReference>
<evidence type="ECO:0000259" key="1">
    <source>
        <dbReference type="Pfam" id="PF00248"/>
    </source>
</evidence>
<dbReference type="InterPro" id="IPR020471">
    <property type="entry name" value="AKR"/>
</dbReference>